<comment type="caution">
    <text evidence="2">The sequence shown here is derived from an EMBL/GenBank/DDBJ whole genome shotgun (WGS) entry which is preliminary data.</text>
</comment>
<dbReference type="PANTHER" id="PTHR33498">
    <property type="entry name" value="TRANSPOSASE FOR INSERTION SEQUENCE ELEMENT IS1557"/>
    <property type="match status" value="1"/>
</dbReference>
<protein>
    <submittedName>
        <fullName evidence="2">ISL3 family transposase</fullName>
    </submittedName>
</protein>
<proteinExistence type="predicted"/>
<organism evidence="2 3">
    <name type="scientific">Paractinoplanes ferrugineus</name>
    <dbReference type="NCBI Taxonomy" id="113564"/>
    <lineage>
        <taxon>Bacteria</taxon>
        <taxon>Bacillati</taxon>
        <taxon>Actinomycetota</taxon>
        <taxon>Actinomycetes</taxon>
        <taxon>Micromonosporales</taxon>
        <taxon>Micromonosporaceae</taxon>
        <taxon>Paractinoplanes</taxon>
    </lineage>
</organism>
<dbReference type="Proteomes" id="UP000598174">
    <property type="component" value="Unassembled WGS sequence"/>
</dbReference>
<dbReference type="EMBL" id="BOMM01000063">
    <property type="protein sequence ID" value="GIE15199.1"/>
    <property type="molecule type" value="Genomic_DNA"/>
</dbReference>
<dbReference type="InterPro" id="IPR017894">
    <property type="entry name" value="HTH_IS21_transposase_type"/>
</dbReference>
<dbReference type="AlphaFoldDB" id="A0A919MHQ4"/>
<name>A0A919MHQ4_9ACTN</name>
<evidence type="ECO:0000313" key="2">
    <source>
        <dbReference type="EMBL" id="GIE15199.1"/>
    </source>
</evidence>
<gene>
    <name evidence="2" type="ORF">Afe05nite_70390</name>
</gene>
<accession>A0A919MHQ4</accession>
<sequence>MATKIQLHVRRFICGNAACAVRTFVEQVDGVTRRRVRSTDGLRRTLTAIGLALAGRAGARLGAVLGMVTSRSSLLRLVRALPDPPERPVTVLGVDDFAIKKGQNYGTVLIDCEDGRVIDLLPGRDAAPLAGWLDAHSKPEVICRDRASAYAEGARTGAPDAVQVADRFHLWQNLAKAVERCVARYKNCLQESVVAPVDKQPDAAGGPEPSSAMAQRRREHHRLVHDLLGPGAGIRQIARHLGWSHNTVSRYARAATWQEMVVGQKARPSSLDPFKPHLLRRIAEGCLKAATLHREITAQGFTGKYGIVRAFVEQHRTRPDLGKMAKPPSVREVTGWICRHPDHLVERDTDRLEAFLGRCPELAAAADLVRSFAHMLTGLHGDRLGEWIAAAQQAGLPGITSFANGLISDLDAVTAGLTMPHSSGPVEGNVNRIKMLKRQMYGRAGFDLLRKRVLLAS</sequence>
<reference evidence="2" key="1">
    <citation type="submission" date="2021-01" db="EMBL/GenBank/DDBJ databases">
        <title>Whole genome shotgun sequence of Actinoplanes ferrugineus NBRC 15555.</title>
        <authorList>
            <person name="Komaki H."/>
            <person name="Tamura T."/>
        </authorList>
    </citation>
    <scope>NUCLEOTIDE SEQUENCE</scope>
    <source>
        <strain evidence="2">NBRC 15555</strain>
    </source>
</reference>
<evidence type="ECO:0000259" key="1">
    <source>
        <dbReference type="PROSITE" id="PS50531"/>
    </source>
</evidence>
<dbReference type="NCBIfam" id="NF033550">
    <property type="entry name" value="transpos_ISL3"/>
    <property type="match status" value="1"/>
</dbReference>
<dbReference type="PANTHER" id="PTHR33498:SF1">
    <property type="entry name" value="TRANSPOSASE FOR INSERTION SEQUENCE ELEMENT IS1557"/>
    <property type="match status" value="1"/>
</dbReference>
<dbReference type="InterPro" id="IPR047951">
    <property type="entry name" value="Transpos_ISL3"/>
</dbReference>
<dbReference type="Pfam" id="PF01610">
    <property type="entry name" value="DDE_Tnp_ISL3"/>
    <property type="match status" value="2"/>
</dbReference>
<evidence type="ECO:0000313" key="3">
    <source>
        <dbReference type="Proteomes" id="UP000598174"/>
    </source>
</evidence>
<keyword evidence="3" id="KW-1185">Reference proteome</keyword>
<dbReference type="InterPro" id="IPR002560">
    <property type="entry name" value="Transposase_DDE"/>
</dbReference>
<feature type="domain" description="HTH IS21-type" evidence="1">
    <location>
        <begin position="219"/>
        <end position="282"/>
    </location>
</feature>
<dbReference type="PROSITE" id="PS50531">
    <property type="entry name" value="HTH_IS21"/>
    <property type="match status" value="1"/>
</dbReference>